<sequence length="61" mass="6621">MAIESTITAQAGIMGASVARIYGPMKTTCTAQYDADFHFPYMAHAVPVSIEDLLKSEIREA</sequence>
<accession>E6QIV6</accession>
<dbReference type="InterPro" id="IPR036856">
    <property type="entry name" value="Ald_Oxase/Xan_DH_a/b_sf"/>
</dbReference>
<protein>
    <submittedName>
        <fullName evidence="1">Uncharacterized protein</fullName>
    </submittedName>
</protein>
<evidence type="ECO:0000313" key="1">
    <source>
        <dbReference type="EMBL" id="CBI07172.1"/>
    </source>
</evidence>
<gene>
    <name evidence="1" type="ORF">CARN6_0494</name>
</gene>
<reference evidence="1" key="1">
    <citation type="submission" date="2009-10" db="EMBL/GenBank/DDBJ databases">
        <title>Diversity of trophic interactions inside an arsenic-rich microbial ecosystem.</title>
        <authorList>
            <person name="Bertin P.N."/>
            <person name="Heinrich-Salmeron A."/>
            <person name="Pelletier E."/>
            <person name="Goulhen-Chollet F."/>
            <person name="Arsene-Ploetze F."/>
            <person name="Gallien S."/>
            <person name="Calteau A."/>
            <person name="Vallenet D."/>
            <person name="Casiot C."/>
            <person name="Chane-Woon-Ming B."/>
            <person name="Giloteaux L."/>
            <person name="Barakat M."/>
            <person name="Bonnefoy V."/>
            <person name="Bruneel O."/>
            <person name="Chandler M."/>
            <person name="Cleiss J."/>
            <person name="Duran R."/>
            <person name="Elbaz-Poulichet F."/>
            <person name="Fonknechten N."/>
            <person name="Lauga B."/>
            <person name="Mornico D."/>
            <person name="Ortet P."/>
            <person name="Schaeffer C."/>
            <person name="Siguier P."/>
            <person name="Alexander Thil Smith A."/>
            <person name="Van Dorsselaer A."/>
            <person name="Weissenbach J."/>
            <person name="Medigue C."/>
            <person name="Le Paslier D."/>
        </authorList>
    </citation>
    <scope>NUCLEOTIDE SEQUENCE</scope>
</reference>
<dbReference type="AlphaFoldDB" id="E6QIV6"/>
<name>E6QIV6_9ZZZZ</name>
<dbReference type="SUPFAM" id="SSF54665">
    <property type="entry name" value="CO dehydrogenase molybdoprotein N-domain-like"/>
    <property type="match status" value="1"/>
</dbReference>
<dbReference type="EMBL" id="CABQ01000074">
    <property type="protein sequence ID" value="CBI07172.1"/>
    <property type="molecule type" value="Genomic_DNA"/>
</dbReference>
<comment type="caution">
    <text evidence="1">The sequence shown here is derived from an EMBL/GenBank/DDBJ whole genome shotgun (WGS) entry which is preliminary data.</text>
</comment>
<organism evidence="1">
    <name type="scientific">mine drainage metagenome</name>
    <dbReference type="NCBI Taxonomy" id="410659"/>
    <lineage>
        <taxon>unclassified sequences</taxon>
        <taxon>metagenomes</taxon>
        <taxon>ecological metagenomes</taxon>
    </lineage>
</organism>
<proteinExistence type="predicted"/>